<accession>A0ABS1I0U7</accession>
<evidence type="ECO:0000256" key="7">
    <source>
        <dbReference type="ARBA" id="ARBA00023237"/>
    </source>
</evidence>
<keyword evidence="5" id="KW-0812">Transmembrane</keyword>
<keyword evidence="7" id="KW-0998">Cell outer membrane</keyword>
<gene>
    <name evidence="11" type="ORF">JJL56_17650</name>
</gene>
<dbReference type="InterPro" id="IPR010130">
    <property type="entry name" value="T1SS_OMP_TolC"/>
</dbReference>
<feature type="signal peptide" evidence="10">
    <location>
        <begin position="1"/>
        <end position="31"/>
    </location>
</feature>
<organism evidence="11 12">
    <name type="scientific">Azospirillum aestuarii</name>
    <dbReference type="NCBI Taxonomy" id="2802052"/>
    <lineage>
        <taxon>Bacteria</taxon>
        <taxon>Pseudomonadati</taxon>
        <taxon>Pseudomonadota</taxon>
        <taxon>Alphaproteobacteria</taxon>
        <taxon>Rhodospirillales</taxon>
        <taxon>Azospirillaceae</taxon>
        <taxon>Azospirillum</taxon>
    </lineage>
</organism>
<protein>
    <submittedName>
        <fullName evidence="11">TolC family outer membrane protein</fullName>
    </submittedName>
</protein>
<dbReference type="Proteomes" id="UP000654452">
    <property type="component" value="Unassembled WGS sequence"/>
</dbReference>
<evidence type="ECO:0000256" key="10">
    <source>
        <dbReference type="SAM" id="SignalP"/>
    </source>
</evidence>
<keyword evidence="10" id="KW-0732">Signal</keyword>
<feature type="compositionally biased region" description="Polar residues" evidence="9">
    <location>
        <begin position="79"/>
        <end position="103"/>
    </location>
</feature>
<evidence type="ECO:0000256" key="8">
    <source>
        <dbReference type="SAM" id="Coils"/>
    </source>
</evidence>
<name>A0ABS1I0U7_9PROT</name>
<sequence length="463" mass="50132">MTVRSRFARHLMATALTLGVAFVGGIDTASAQSLEDALAQAYSNNPALAAQRARQRAVDESVPQALSGYRPTVRATADITRNATNSTFQGGETGSENNAKSVGVTATQPLYDATVGPAVRRAERTVEAQRATVLANEQQILLNAAAAYLDVVQNQAVLELQANNEQVLRRQLDAARDRFRVGEYTRTDVSQSESRLAASIAARISAEGTLQASRATYERVVGSMPGKLKAPKPKFKLPGTLDEVVEMARSNNPSVLSATYTEAAQREAVDQQFGRLLPSANLSAQANRTIDAGRSSGIDIKRQDGAQLTAQITIPLYQAGLPEALTREAKHTANQARLQIDDTRRQAVEAAISAWQGLQAARASIESYNSQIRAAEIALEGVRQEAQVGSRTVLDVLNQEQELLNARVNLVRAQRTEMVQAFTVLGAIGQLTARQLNLPVQYYDADTHYKQVRNKWIGTGVPE</sequence>
<evidence type="ECO:0000256" key="1">
    <source>
        <dbReference type="ARBA" id="ARBA00004442"/>
    </source>
</evidence>
<comment type="caution">
    <text evidence="11">The sequence shown here is derived from an EMBL/GenBank/DDBJ whole genome shotgun (WGS) entry which is preliminary data.</text>
</comment>
<reference evidence="11 12" key="1">
    <citation type="submission" date="2021-01" db="EMBL/GenBank/DDBJ databases">
        <title>Azospirillum sp. YIM DDC1 draft genome.</title>
        <authorList>
            <person name="Wang Y.-X."/>
        </authorList>
    </citation>
    <scope>NUCLEOTIDE SEQUENCE [LARGE SCALE GENOMIC DNA]</scope>
    <source>
        <strain evidence="11 12">YIM DDC1</strain>
    </source>
</reference>
<evidence type="ECO:0000256" key="5">
    <source>
        <dbReference type="ARBA" id="ARBA00022692"/>
    </source>
</evidence>
<evidence type="ECO:0000256" key="6">
    <source>
        <dbReference type="ARBA" id="ARBA00023136"/>
    </source>
</evidence>
<evidence type="ECO:0000256" key="4">
    <source>
        <dbReference type="ARBA" id="ARBA00022452"/>
    </source>
</evidence>
<keyword evidence="6" id="KW-0472">Membrane</keyword>
<dbReference type="InterPro" id="IPR003423">
    <property type="entry name" value="OMP_efflux"/>
</dbReference>
<keyword evidence="4" id="KW-1134">Transmembrane beta strand</keyword>
<dbReference type="Pfam" id="PF02321">
    <property type="entry name" value="OEP"/>
    <property type="match status" value="2"/>
</dbReference>
<dbReference type="PANTHER" id="PTHR30026:SF22">
    <property type="entry name" value="OUTER MEMBRANE EFFLUX PROTEIN"/>
    <property type="match status" value="1"/>
</dbReference>
<evidence type="ECO:0000313" key="11">
    <source>
        <dbReference type="EMBL" id="MBK4720693.1"/>
    </source>
</evidence>
<feature type="region of interest" description="Disordered" evidence="9">
    <location>
        <begin position="76"/>
        <end position="103"/>
    </location>
</feature>
<proteinExistence type="inferred from homology"/>
<evidence type="ECO:0000256" key="2">
    <source>
        <dbReference type="ARBA" id="ARBA00007613"/>
    </source>
</evidence>
<evidence type="ECO:0000256" key="3">
    <source>
        <dbReference type="ARBA" id="ARBA00022448"/>
    </source>
</evidence>
<dbReference type="EMBL" id="JAEPIV010000009">
    <property type="protein sequence ID" value="MBK4720693.1"/>
    <property type="molecule type" value="Genomic_DNA"/>
</dbReference>
<feature type="coiled-coil region" evidence="8">
    <location>
        <begin position="358"/>
        <end position="416"/>
    </location>
</feature>
<dbReference type="Gene3D" id="1.20.1600.10">
    <property type="entry name" value="Outer membrane efflux proteins (OEP)"/>
    <property type="match status" value="1"/>
</dbReference>
<dbReference type="InterPro" id="IPR051906">
    <property type="entry name" value="TolC-like"/>
</dbReference>
<dbReference type="NCBIfam" id="TIGR01844">
    <property type="entry name" value="type_I_sec_TolC"/>
    <property type="match status" value="1"/>
</dbReference>
<feature type="chain" id="PRO_5046816222" evidence="10">
    <location>
        <begin position="32"/>
        <end position="463"/>
    </location>
</feature>
<dbReference type="RefSeq" id="WP_200485775.1">
    <property type="nucleotide sequence ID" value="NZ_JAEPIV010000009.1"/>
</dbReference>
<dbReference type="SUPFAM" id="SSF56954">
    <property type="entry name" value="Outer membrane efflux proteins (OEP)"/>
    <property type="match status" value="1"/>
</dbReference>
<evidence type="ECO:0000313" key="12">
    <source>
        <dbReference type="Proteomes" id="UP000654452"/>
    </source>
</evidence>
<evidence type="ECO:0000256" key="9">
    <source>
        <dbReference type="SAM" id="MobiDB-lite"/>
    </source>
</evidence>
<keyword evidence="3" id="KW-0813">Transport</keyword>
<dbReference type="PANTHER" id="PTHR30026">
    <property type="entry name" value="OUTER MEMBRANE PROTEIN TOLC"/>
    <property type="match status" value="1"/>
</dbReference>
<keyword evidence="12" id="KW-1185">Reference proteome</keyword>
<keyword evidence="8" id="KW-0175">Coiled coil</keyword>
<comment type="subcellular location">
    <subcellularLocation>
        <location evidence="1">Cell outer membrane</location>
    </subcellularLocation>
</comment>
<comment type="similarity">
    <text evidence="2">Belongs to the outer membrane factor (OMF) (TC 1.B.17) family.</text>
</comment>